<reference evidence="1" key="1">
    <citation type="journal article" date="2014" name="Front. Microbiol.">
        <title>High frequency of phylogenetically diverse reductive dehalogenase-homologous genes in deep subseafloor sedimentary metagenomes.</title>
        <authorList>
            <person name="Kawai M."/>
            <person name="Futagami T."/>
            <person name="Toyoda A."/>
            <person name="Takaki Y."/>
            <person name="Nishi S."/>
            <person name="Hori S."/>
            <person name="Arai W."/>
            <person name="Tsubouchi T."/>
            <person name="Morono Y."/>
            <person name="Uchiyama I."/>
            <person name="Ito T."/>
            <person name="Fujiyama A."/>
            <person name="Inagaki F."/>
            <person name="Takami H."/>
        </authorList>
    </citation>
    <scope>NUCLEOTIDE SEQUENCE</scope>
    <source>
        <strain evidence="1">Expedition CK06-06</strain>
    </source>
</reference>
<gene>
    <name evidence="1" type="ORF">S03H2_57645</name>
</gene>
<name>X1KLE0_9ZZZZ</name>
<accession>X1KLE0</accession>
<protein>
    <submittedName>
        <fullName evidence="1">Uncharacterized protein</fullName>
    </submittedName>
</protein>
<comment type="caution">
    <text evidence="1">The sequence shown here is derived from an EMBL/GenBank/DDBJ whole genome shotgun (WGS) entry which is preliminary data.</text>
</comment>
<evidence type="ECO:0000313" key="1">
    <source>
        <dbReference type="EMBL" id="GAH82903.1"/>
    </source>
</evidence>
<dbReference type="EMBL" id="BARU01036961">
    <property type="protein sequence ID" value="GAH82903.1"/>
    <property type="molecule type" value="Genomic_DNA"/>
</dbReference>
<dbReference type="AlphaFoldDB" id="X1KLE0"/>
<sequence length="70" mass="8065">RPLPKPLPLSYQETPAAVDPYSQHNYELELTAIDKKLTMTGFEILIFDNFCNNGYMGTFSDFCREAIQYP</sequence>
<proteinExistence type="predicted"/>
<feature type="non-terminal residue" evidence="1">
    <location>
        <position position="1"/>
    </location>
</feature>
<organism evidence="1">
    <name type="scientific">marine sediment metagenome</name>
    <dbReference type="NCBI Taxonomy" id="412755"/>
    <lineage>
        <taxon>unclassified sequences</taxon>
        <taxon>metagenomes</taxon>
        <taxon>ecological metagenomes</taxon>
    </lineage>
</organism>